<dbReference type="Gene3D" id="1.20.930.40">
    <property type="entry name" value="Transferrin receptor-like, dimerisation domain"/>
    <property type="match status" value="1"/>
</dbReference>
<dbReference type="EMBL" id="OC870044">
    <property type="protein sequence ID" value="CAD7634857.1"/>
    <property type="molecule type" value="Genomic_DNA"/>
</dbReference>
<organism evidence="5">
    <name type="scientific">Medioppia subpectinata</name>
    <dbReference type="NCBI Taxonomy" id="1979941"/>
    <lineage>
        <taxon>Eukaryota</taxon>
        <taxon>Metazoa</taxon>
        <taxon>Ecdysozoa</taxon>
        <taxon>Arthropoda</taxon>
        <taxon>Chelicerata</taxon>
        <taxon>Arachnida</taxon>
        <taxon>Acari</taxon>
        <taxon>Acariformes</taxon>
        <taxon>Sarcoptiformes</taxon>
        <taxon>Oribatida</taxon>
        <taxon>Brachypylina</taxon>
        <taxon>Oppioidea</taxon>
        <taxon>Oppiidae</taxon>
        <taxon>Medioppia</taxon>
    </lineage>
</organism>
<evidence type="ECO:0000256" key="2">
    <source>
        <dbReference type="SAM" id="MobiDB-lite"/>
    </source>
</evidence>
<dbReference type="Pfam" id="PF04253">
    <property type="entry name" value="TFR_dimer"/>
    <property type="match status" value="1"/>
</dbReference>
<evidence type="ECO:0000313" key="5">
    <source>
        <dbReference type="EMBL" id="CAD7634857.1"/>
    </source>
</evidence>
<reference evidence="5" key="1">
    <citation type="submission" date="2020-11" db="EMBL/GenBank/DDBJ databases">
        <authorList>
            <person name="Tran Van P."/>
        </authorList>
    </citation>
    <scope>NUCLEOTIDE SEQUENCE</scope>
</reference>
<feature type="compositionally biased region" description="Basic and acidic residues" evidence="2">
    <location>
        <begin position="1"/>
        <end position="18"/>
    </location>
</feature>
<feature type="region of interest" description="Disordered" evidence="2">
    <location>
        <begin position="1"/>
        <end position="26"/>
    </location>
</feature>
<dbReference type="GO" id="GO:0004180">
    <property type="term" value="F:carboxypeptidase activity"/>
    <property type="evidence" value="ECO:0007669"/>
    <property type="project" value="TreeGrafter"/>
</dbReference>
<dbReference type="SUPFAM" id="SSF47672">
    <property type="entry name" value="Transferrin receptor-like dimerisation domain"/>
    <property type="match status" value="1"/>
</dbReference>
<dbReference type="InterPro" id="IPR039373">
    <property type="entry name" value="Peptidase_M28B"/>
</dbReference>
<name>A0A7R9Q6Y3_9ACAR</name>
<dbReference type="Pfam" id="PF04389">
    <property type="entry name" value="Peptidase_M28"/>
    <property type="match status" value="1"/>
</dbReference>
<dbReference type="PANTHER" id="PTHR10404:SF46">
    <property type="entry name" value="VACUOLAR PROTEIN SORTING-ASSOCIATED PROTEIN 70"/>
    <property type="match status" value="1"/>
</dbReference>
<dbReference type="InterPro" id="IPR046450">
    <property type="entry name" value="PA_dom_sf"/>
</dbReference>
<dbReference type="SUPFAM" id="SSF52025">
    <property type="entry name" value="PA domain"/>
    <property type="match status" value="1"/>
</dbReference>
<dbReference type="Gene3D" id="3.50.30.30">
    <property type="match status" value="1"/>
</dbReference>
<dbReference type="FunFam" id="3.40.630.10:FF:000101">
    <property type="entry name" value="N-acetylated alpha-linked acidic dipeptidase like 1"/>
    <property type="match status" value="1"/>
</dbReference>
<dbReference type="AlphaFoldDB" id="A0A7R9Q6Y3"/>
<sequence length="519" mass="58190">MLILSTDRRTNGPTDRRTNGPTGKKVLPPLTQGLPALVDGAFQYGLSDINLPKIPTQPIGYDDALQILKIMGGKPVPNALHIGDWKGGLNITYRFGPGFNSANVHKKLRLVVNNVMKTKIIYNVIGILDGSVEEDRYVILGNHRDAWGLGAMDAASGTTALLEVARLFGRIHSDTDWRPRRTVVFASWTGEEMGLIGSTEWVEEHIHLLSQKAVAYINVDTCIKGPFLSPDASPTLMAILREVTQYISFRNTTLLNEWIKHQDQISGVVKILGSGSDQAAFAFFAGIPAINIMFKFDKKKYPISGYPAYHTGYETLYLVNKFIDPDFSLHKTCTQLLGVLLHAISGSILLPYRIDELANRVLIDYKYIYKMNANHEKFGAKYDIYGDNKPLIDMLEKSLAAFVSAANDWTEMIRHLDINNPLLVRRANDAMMGVERAFIRPEGLHERPEIKNLLYAPFKYNKYSTVVFPGMLDLMRQISITQRGDVSKVPQLRQSLRRHISDIAIALRSATNLLNTHPL</sequence>
<dbReference type="PANTHER" id="PTHR10404">
    <property type="entry name" value="N-ACETYLATED-ALPHA-LINKED ACIDIC DIPEPTIDASE"/>
    <property type="match status" value="1"/>
</dbReference>
<dbReference type="InterPro" id="IPR007365">
    <property type="entry name" value="TFR-like_dimer_dom"/>
</dbReference>
<gene>
    <name evidence="5" type="ORF">OSB1V03_LOCUS15251</name>
</gene>
<dbReference type="SUPFAM" id="SSF53187">
    <property type="entry name" value="Zn-dependent exopeptidases"/>
    <property type="match status" value="1"/>
</dbReference>
<keyword evidence="6" id="KW-1185">Reference proteome</keyword>
<evidence type="ECO:0000259" key="4">
    <source>
        <dbReference type="Pfam" id="PF04389"/>
    </source>
</evidence>
<dbReference type="InterPro" id="IPR036757">
    <property type="entry name" value="TFR-like_dimer_dom_sf"/>
</dbReference>
<evidence type="ECO:0000259" key="3">
    <source>
        <dbReference type="Pfam" id="PF04253"/>
    </source>
</evidence>
<evidence type="ECO:0000313" key="6">
    <source>
        <dbReference type="Proteomes" id="UP000759131"/>
    </source>
</evidence>
<accession>A0A7R9Q6Y3</accession>
<dbReference type="Gene3D" id="3.40.630.10">
    <property type="entry name" value="Zn peptidases"/>
    <property type="match status" value="1"/>
</dbReference>
<dbReference type="Proteomes" id="UP000759131">
    <property type="component" value="Unassembled WGS sequence"/>
</dbReference>
<feature type="domain" description="Transferrin receptor-like dimerisation" evidence="3">
    <location>
        <begin position="394"/>
        <end position="514"/>
    </location>
</feature>
<proteinExistence type="inferred from homology"/>
<protein>
    <submittedName>
        <fullName evidence="5">Uncharacterized protein</fullName>
    </submittedName>
</protein>
<dbReference type="OrthoDB" id="5841748at2759"/>
<dbReference type="EMBL" id="CAJPIZ010015469">
    <property type="protein sequence ID" value="CAG2115287.1"/>
    <property type="molecule type" value="Genomic_DNA"/>
</dbReference>
<feature type="domain" description="Peptidase M28" evidence="4">
    <location>
        <begin position="123"/>
        <end position="314"/>
    </location>
</feature>
<comment type="similarity">
    <text evidence="1">Belongs to the peptidase M28 family. M28B subfamily.</text>
</comment>
<evidence type="ECO:0000256" key="1">
    <source>
        <dbReference type="ARBA" id="ARBA00005634"/>
    </source>
</evidence>
<dbReference type="InterPro" id="IPR007484">
    <property type="entry name" value="Peptidase_M28"/>
</dbReference>